<sequence length="143" mass="15931">MKKISVIYWTQWGNVEALADAVAKGAKGAGAEVNIEQVSDANFREVKDCDAIAFGSPSMDNNQIEQQEMEPFVDKFKLLPNDGKPIVLFGSYGWDEGKFIRDWEAKMKDFGFNVVGKLAVKETPTEQQLEEAKKLGKLLVDSI</sequence>
<dbReference type="PANTHER" id="PTHR43717">
    <property type="entry name" value="ANAEROBIC NITRIC OXIDE REDUCTASE FLAVORUBREDOXIN"/>
    <property type="match status" value="1"/>
</dbReference>
<evidence type="ECO:0000256" key="5">
    <source>
        <dbReference type="ARBA" id="ARBA00022643"/>
    </source>
</evidence>
<proteinExistence type="inferred from homology"/>
<evidence type="ECO:0000256" key="3">
    <source>
        <dbReference type="ARBA" id="ARBA00022448"/>
    </source>
</evidence>
<protein>
    <recommendedName>
        <fullName evidence="7">Flavodoxin</fullName>
    </recommendedName>
</protein>
<dbReference type="PANTHER" id="PTHR43717:SF1">
    <property type="entry name" value="ANAEROBIC NITRIC OXIDE REDUCTASE FLAVORUBREDOXIN"/>
    <property type="match status" value="1"/>
</dbReference>
<keyword evidence="3 7" id="KW-0813">Transport</keyword>
<dbReference type="InterPro" id="IPR010087">
    <property type="entry name" value="Flav_short"/>
</dbReference>
<keyword evidence="4 7" id="KW-0285">Flavoprotein</keyword>
<keyword evidence="5 7" id="KW-0288">FMN</keyword>
<reference evidence="9 10" key="1">
    <citation type="submission" date="2017-03" db="EMBL/GenBank/DDBJ databases">
        <title>Genome sequence of Clostridium oryzae DSM 28571.</title>
        <authorList>
            <person name="Poehlein A."/>
            <person name="Daniel R."/>
        </authorList>
    </citation>
    <scope>NUCLEOTIDE SEQUENCE [LARGE SCALE GENOMIC DNA]</scope>
    <source>
        <strain evidence="9 10">DSM 28571</strain>
    </source>
</reference>
<keyword evidence="6 7" id="KW-0249">Electron transport</keyword>
<dbReference type="InterPro" id="IPR029039">
    <property type="entry name" value="Flavoprotein-like_sf"/>
</dbReference>
<dbReference type="Pfam" id="PF00258">
    <property type="entry name" value="Flavodoxin_1"/>
    <property type="match status" value="1"/>
</dbReference>
<dbReference type="AlphaFoldDB" id="A0A1V4ILT0"/>
<gene>
    <name evidence="9" type="ORF">CLORY_25600</name>
</gene>
<dbReference type="NCBIfam" id="TIGR01753">
    <property type="entry name" value="flav_short"/>
    <property type="match status" value="1"/>
</dbReference>
<dbReference type="GO" id="GO:0016651">
    <property type="term" value="F:oxidoreductase activity, acting on NAD(P)H"/>
    <property type="evidence" value="ECO:0007669"/>
    <property type="project" value="UniProtKB-ARBA"/>
</dbReference>
<keyword evidence="10" id="KW-1185">Reference proteome</keyword>
<evidence type="ECO:0000313" key="10">
    <source>
        <dbReference type="Proteomes" id="UP000190080"/>
    </source>
</evidence>
<dbReference type="STRING" id="1450648.CLORY_25600"/>
<dbReference type="GO" id="GO:0010181">
    <property type="term" value="F:FMN binding"/>
    <property type="evidence" value="ECO:0007669"/>
    <property type="project" value="UniProtKB-UniRule"/>
</dbReference>
<dbReference type="NCBIfam" id="NF004050">
    <property type="entry name" value="PRK05569.1"/>
    <property type="match status" value="1"/>
</dbReference>
<dbReference type="PROSITE" id="PS50902">
    <property type="entry name" value="FLAVODOXIN_LIKE"/>
    <property type="match status" value="1"/>
</dbReference>
<dbReference type="InterPro" id="IPR008254">
    <property type="entry name" value="Flavodoxin/NO_synth"/>
</dbReference>
<dbReference type="GO" id="GO:0009055">
    <property type="term" value="F:electron transfer activity"/>
    <property type="evidence" value="ECO:0007669"/>
    <property type="project" value="UniProtKB-UniRule"/>
</dbReference>
<dbReference type="Gene3D" id="3.40.50.360">
    <property type="match status" value="1"/>
</dbReference>
<dbReference type="SUPFAM" id="SSF52218">
    <property type="entry name" value="Flavoproteins"/>
    <property type="match status" value="1"/>
</dbReference>
<evidence type="ECO:0000256" key="7">
    <source>
        <dbReference type="RuleBase" id="RU367037"/>
    </source>
</evidence>
<evidence type="ECO:0000256" key="2">
    <source>
        <dbReference type="ARBA" id="ARBA00005267"/>
    </source>
</evidence>
<comment type="cofactor">
    <cofactor evidence="1 7">
        <name>FMN</name>
        <dbReference type="ChEBI" id="CHEBI:58210"/>
    </cofactor>
</comment>
<comment type="function">
    <text evidence="7">Low-potential electron donor to a number of redox enzymes.</text>
</comment>
<organism evidence="9 10">
    <name type="scientific">Clostridium oryzae</name>
    <dbReference type="NCBI Taxonomy" id="1450648"/>
    <lineage>
        <taxon>Bacteria</taxon>
        <taxon>Bacillati</taxon>
        <taxon>Bacillota</taxon>
        <taxon>Clostridia</taxon>
        <taxon>Eubacteriales</taxon>
        <taxon>Clostridiaceae</taxon>
        <taxon>Clostridium</taxon>
    </lineage>
</organism>
<accession>A0A1V4ILT0</accession>
<evidence type="ECO:0000259" key="8">
    <source>
        <dbReference type="PROSITE" id="PS50902"/>
    </source>
</evidence>
<evidence type="ECO:0000256" key="4">
    <source>
        <dbReference type="ARBA" id="ARBA00022630"/>
    </source>
</evidence>
<feature type="domain" description="Flavodoxin-like" evidence="8">
    <location>
        <begin position="4"/>
        <end position="140"/>
    </location>
</feature>
<comment type="caution">
    <text evidence="9">The sequence shown here is derived from an EMBL/GenBank/DDBJ whole genome shotgun (WGS) entry which is preliminary data.</text>
</comment>
<dbReference type="EMBL" id="MZGV01000027">
    <property type="protein sequence ID" value="OPJ60853.1"/>
    <property type="molecule type" value="Genomic_DNA"/>
</dbReference>
<dbReference type="Proteomes" id="UP000190080">
    <property type="component" value="Unassembled WGS sequence"/>
</dbReference>
<evidence type="ECO:0000256" key="1">
    <source>
        <dbReference type="ARBA" id="ARBA00001917"/>
    </source>
</evidence>
<dbReference type="OrthoDB" id="9790745at2"/>
<evidence type="ECO:0000313" key="9">
    <source>
        <dbReference type="EMBL" id="OPJ60853.1"/>
    </source>
</evidence>
<dbReference type="RefSeq" id="WP_079425033.1">
    <property type="nucleotide sequence ID" value="NZ_MZGV01000027.1"/>
</dbReference>
<evidence type="ECO:0000256" key="6">
    <source>
        <dbReference type="ARBA" id="ARBA00022982"/>
    </source>
</evidence>
<comment type="similarity">
    <text evidence="2 7">Belongs to the flavodoxin family.</text>
</comment>
<name>A0A1V4ILT0_9CLOT</name>